<reference evidence="1" key="1">
    <citation type="submission" date="2021-02" db="EMBL/GenBank/DDBJ databases">
        <authorList>
            <person name="Nowell W R."/>
        </authorList>
    </citation>
    <scope>NUCLEOTIDE SEQUENCE</scope>
</reference>
<organism evidence="1 2">
    <name type="scientific">Rotaria magnacalcarata</name>
    <dbReference type="NCBI Taxonomy" id="392030"/>
    <lineage>
        <taxon>Eukaryota</taxon>
        <taxon>Metazoa</taxon>
        <taxon>Spiralia</taxon>
        <taxon>Gnathifera</taxon>
        <taxon>Rotifera</taxon>
        <taxon>Eurotatoria</taxon>
        <taxon>Bdelloidea</taxon>
        <taxon>Philodinida</taxon>
        <taxon>Philodinidae</taxon>
        <taxon>Rotaria</taxon>
    </lineage>
</organism>
<comment type="caution">
    <text evidence="1">The sequence shown here is derived from an EMBL/GenBank/DDBJ whole genome shotgun (WGS) entry which is preliminary data.</text>
</comment>
<feature type="non-terminal residue" evidence="1">
    <location>
        <position position="28"/>
    </location>
</feature>
<dbReference type="Gene3D" id="3.90.70.80">
    <property type="match status" value="1"/>
</dbReference>
<proteinExistence type="predicted"/>
<name>A0A8S2XRT8_9BILA</name>
<gene>
    <name evidence="1" type="ORF">BYL167_LOCUS36648</name>
</gene>
<accession>A0A8S2XRT8</accession>
<protein>
    <submittedName>
        <fullName evidence="1">Uncharacterized protein</fullName>
    </submittedName>
</protein>
<evidence type="ECO:0000313" key="2">
    <source>
        <dbReference type="Proteomes" id="UP000681967"/>
    </source>
</evidence>
<evidence type="ECO:0000313" key="1">
    <source>
        <dbReference type="EMBL" id="CAF4515107.1"/>
    </source>
</evidence>
<dbReference type="AlphaFoldDB" id="A0A8S2XRT8"/>
<sequence>MLGRTNSEYSKWIRKDDSWGGGIELAIL</sequence>
<dbReference type="Proteomes" id="UP000681967">
    <property type="component" value="Unassembled WGS sequence"/>
</dbReference>
<feature type="non-terminal residue" evidence="1">
    <location>
        <position position="1"/>
    </location>
</feature>
<dbReference type="EMBL" id="CAJOBH010080573">
    <property type="protein sequence ID" value="CAF4515107.1"/>
    <property type="molecule type" value="Genomic_DNA"/>
</dbReference>